<sequence>MTLEELIEHRKRGSSQLHLSTIVNGGDEHSRLYPGQKVLLQDNMDIVTAFENFPHFNLMDLKSVKPDEIKTDSQGSSYFTSIIDIEPNDEVKPMGSRGPAYAQTSSSSATIGAGTGTISINSRGEKSLGFFPSWKTLALASLATATEERNPYFLPPPRLLLDGSSQEADSNADSEPTSIDIDLSVSPYGGNSSSIADNSQLPPNNDVIDEIENEIGM</sequence>
<dbReference type="STRING" id="7240.B4NU40"/>
<feature type="compositionally biased region" description="Polar residues" evidence="1">
    <location>
        <begin position="189"/>
        <end position="203"/>
    </location>
</feature>
<dbReference type="OrthoDB" id="6364622at2759"/>
<dbReference type="AlphaFoldDB" id="B4NU40"/>
<protein>
    <submittedName>
        <fullName evidence="2">GD24761</fullName>
    </submittedName>
</protein>
<feature type="region of interest" description="Disordered" evidence="1">
    <location>
        <begin position="89"/>
        <end position="112"/>
    </location>
</feature>
<evidence type="ECO:0000313" key="2">
    <source>
        <dbReference type="EMBL" id="EDX16487.1"/>
    </source>
</evidence>
<dbReference type="EMBL" id="CH983615">
    <property type="protein sequence ID" value="EDX16487.1"/>
    <property type="molecule type" value="Genomic_DNA"/>
</dbReference>
<dbReference type="HOGENOM" id="CLU_1273444_0_0_1"/>
<feature type="region of interest" description="Disordered" evidence="1">
    <location>
        <begin position="156"/>
        <end position="205"/>
    </location>
</feature>
<accession>B4NU40</accession>
<evidence type="ECO:0000256" key="1">
    <source>
        <dbReference type="SAM" id="MobiDB-lite"/>
    </source>
</evidence>
<reference evidence="2 3" key="1">
    <citation type="journal article" date="2007" name="Nature">
        <title>Evolution of genes and genomes on the Drosophila phylogeny.</title>
        <authorList>
            <consortium name="Drosophila 12 Genomes Consortium"/>
            <person name="Clark A.G."/>
            <person name="Eisen M.B."/>
            <person name="Smith D.R."/>
            <person name="Bergman C.M."/>
            <person name="Oliver B."/>
            <person name="Markow T.A."/>
            <person name="Kaufman T.C."/>
            <person name="Kellis M."/>
            <person name="Gelbart W."/>
            <person name="Iyer V.N."/>
            <person name="Pollard D.A."/>
            <person name="Sackton T.B."/>
            <person name="Larracuente A.M."/>
            <person name="Singh N.D."/>
            <person name="Abad J.P."/>
            <person name="Abt D.N."/>
            <person name="Adryan B."/>
            <person name="Aguade M."/>
            <person name="Akashi H."/>
            <person name="Anderson W.W."/>
            <person name="Aquadro C.F."/>
            <person name="Ardell D.H."/>
            <person name="Arguello R."/>
            <person name="Artieri C.G."/>
            <person name="Barbash D.A."/>
            <person name="Barker D."/>
            <person name="Barsanti P."/>
            <person name="Batterham P."/>
            <person name="Batzoglou S."/>
            <person name="Begun D."/>
            <person name="Bhutkar A."/>
            <person name="Blanco E."/>
            <person name="Bosak S.A."/>
            <person name="Bradley R.K."/>
            <person name="Brand A.D."/>
            <person name="Brent M.R."/>
            <person name="Brooks A.N."/>
            <person name="Brown R.H."/>
            <person name="Butlin R.K."/>
            <person name="Caggese C."/>
            <person name="Calvi B.R."/>
            <person name="Bernardo de Carvalho A."/>
            <person name="Caspi A."/>
            <person name="Castrezana S."/>
            <person name="Celniker S.E."/>
            <person name="Chang J.L."/>
            <person name="Chapple C."/>
            <person name="Chatterji S."/>
            <person name="Chinwalla A."/>
            <person name="Civetta A."/>
            <person name="Clifton S.W."/>
            <person name="Comeron J.M."/>
            <person name="Costello J.C."/>
            <person name="Coyne J.A."/>
            <person name="Daub J."/>
            <person name="David R.G."/>
            <person name="Delcher A.L."/>
            <person name="Delehaunty K."/>
            <person name="Do C.B."/>
            <person name="Ebling H."/>
            <person name="Edwards K."/>
            <person name="Eickbush T."/>
            <person name="Evans J.D."/>
            <person name="Filipski A."/>
            <person name="Findeiss S."/>
            <person name="Freyhult E."/>
            <person name="Fulton L."/>
            <person name="Fulton R."/>
            <person name="Garcia A.C."/>
            <person name="Gardiner A."/>
            <person name="Garfield D.A."/>
            <person name="Garvin B.E."/>
            <person name="Gibson G."/>
            <person name="Gilbert D."/>
            <person name="Gnerre S."/>
            <person name="Godfrey J."/>
            <person name="Good R."/>
            <person name="Gotea V."/>
            <person name="Gravely B."/>
            <person name="Greenberg A.J."/>
            <person name="Griffiths-Jones S."/>
            <person name="Gross S."/>
            <person name="Guigo R."/>
            <person name="Gustafson E.A."/>
            <person name="Haerty W."/>
            <person name="Hahn M.W."/>
            <person name="Halligan D.L."/>
            <person name="Halpern A.L."/>
            <person name="Halter G.M."/>
            <person name="Han M.V."/>
            <person name="Heger A."/>
            <person name="Hillier L."/>
            <person name="Hinrichs A.S."/>
            <person name="Holmes I."/>
            <person name="Hoskins R.A."/>
            <person name="Hubisz M.J."/>
            <person name="Hultmark D."/>
            <person name="Huntley M.A."/>
            <person name="Jaffe D.B."/>
            <person name="Jagadeeshan S."/>
            <person name="Jeck W.R."/>
            <person name="Johnson J."/>
            <person name="Jones C.D."/>
            <person name="Jordan W.C."/>
            <person name="Karpen G.H."/>
            <person name="Kataoka E."/>
            <person name="Keightley P.D."/>
            <person name="Kheradpour P."/>
            <person name="Kirkness E.F."/>
            <person name="Koerich L.B."/>
            <person name="Kristiansen K."/>
            <person name="Kudrna D."/>
            <person name="Kulathinal R.J."/>
            <person name="Kumar S."/>
            <person name="Kwok R."/>
            <person name="Lander E."/>
            <person name="Langley C.H."/>
            <person name="Lapoint R."/>
            <person name="Lazzaro B.P."/>
            <person name="Lee S.J."/>
            <person name="Levesque L."/>
            <person name="Li R."/>
            <person name="Lin C.F."/>
            <person name="Lin M.F."/>
            <person name="Lindblad-Toh K."/>
            <person name="Llopart A."/>
            <person name="Long M."/>
            <person name="Low L."/>
            <person name="Lozovsky E."/>
            <person name="Lu J."/>
            <person name="Luo M."/>
            <person name="Machado C.A."/>
            <person name="Makalowski W."/>
            <person name="Marzo M."/>
            <person name="Matsuda M."/>
            <person name="Matzkin L."/>
            <person name="McAllister B."/>
            <person name="McBride C.S."/>
            <person name="McKernan B."/>
            <person name="McKernan K."/>
            <person name="Mendez-Lago M."/>
            <person name="Minx P."/>
            <person name="Mollenhauer M.U."/>
            <person name="Montooth K."/>
            <person name="Mount S.M."/>
            <person name="Mu X."/>
            <person name="Myers E."/>
            <person name="Negre B."/>
            <person name="Newfeld S."/>
            <person name="Nielsen R."/>
            <person name="Noor M.A."/>
            <person name="O'Grady P."/>
            <person name="Pachter L."/>
            <person name="Papaceit M."/>
            <person name="Parisi M.J."/>
            <person name="Parisi M."/>
            <person name="Parts L."/>
            <person name="Pedersen J.S."/>
            <person name="Pesole G."/>
            <person name="Phillippy A.M."/>
            <person name="Ponting C.P."/>
            <person name="Pop M."/>
            <person name="Porcelli D."/>
            <person name="Powell J.R."/>
            <person name="Prohaska S."/>
            <person name="Pruitt K."/>
            <person name="Puig M."/>
            <person name="Quesneville H."/>
            <person name="Ram K.R."/>
            <person name="Rand D."/>
            <person name="Rasmussen M.D."/>
            <person name="Reed L.K."/>
            <person name="Reenan R."/>
            <person name="Reily A."/>
            <person name="Remington K.A."/>
            <person name="Rieger T.T."/>
            <person name="Ritchie M.G."/>
            <person name="Robin C."/>
            <person name="Rogers Y.H."/>
            <person name="Rohde C."/>
            <person name="Rozas J."/>
            <person name="Rubenfield M.J."/>
            <person name="Ruiz A."/>
            <person name="Russo S."/>
            <person name="Salzberg S.L."/>
            <person name="Sanchez-Gracia A."/>
            <person name="Saranga D.J."/>
            <person name="Sato H."/>
            <person name="Schaeffer S.W."/>
            <person name="Schatz M.C."/>
            <person name="Schlenke T."/>
            <person name="Schwartz R."/>
            <person name="Segarra C."/>
            <person name="Singh R.S."/>
            <person name="Sirot L."/>
            <person name="Sirota M."/>
            <person name="Sisneros N.B."/>
            <person name="Smith C.D."/>
            <person name="Smith T.F."/>
            <person name="Spieth J."/>
            <person name="Stage D.E."/>
            <person name="Stark A."/>
            <person name="Stephan W."/>
            <person name="Strausberg R.L."/>
            <person name="Strempel S."/>
            <person name="Sturgill D."/>
            <person name="Sutton G."/>
            <person name="Sutton G.G."/>
            <person name="Tao W."/>
            <person name="Teichmann S."/>
            <person name="Tobari Y.N."/>
            <person name="Tomimura Y."/>
            <person name="Tsolas J.M."/>
            <person name="Valente V.L."/>
            <person name="Venter E."/>
            <person name="Venter J.C."/>
            <person name="Vicario S."/>
            <person name="Vieira F.G."/>
            <person name="Vilella A.J."/>
            <person name="Villasante A."/>
            <person name="Walenz B."/>
            <person name="Wang J."/>
            <person name="Wasserman M."/>
            <person name="Watts T."/>
            <person name="Wilson D."/>
            <person name="Wilson R.K."/>
            <person name="Wing R.A."/>
            <person name="Wolfner M.F."/>
            <person name="Wong A."/>
            <person name="Wong G.K."/>
            <person name="Wu C.I."/>
            <person name="Wu G."/>
            <person name="Yamamoto D."/>
            <person name="Yang H.P."/>
            <person name="Yang S.P."/>
            <person name="Yorke J.A."/>
            <person name="Yoshida K."/>
            <person name="Zdobnov E."/>
            <person name="Zhang P."/>
            <person name="Zhang Y."/>
            <person name="Zimin A.V."/>
            <person name="Baldwin J."/>
            <person name="Abdouelleil A."/>
            <person name="Abdulkadir J."/>
            <person name="Abebe A."/>
            <person name="Abera B."/>
            <person name="Abreu J."/>
            <person name="Acer S.C."/>
            <person name="Aftuck L."/>
            <person name="Alexander A."/>
            <person name="An P."/>
            <person name="Anderson E."/>
            <person name="Anderson S."/>
            <person name="Arachi H."/>
            <person name="Azer M."/>
            <person name="Bachantsang P."/>
            <person name="Barry A."/>
            <person name="Bayul T."/>
            <person name="Berlin A."/>
            <person name="Bessette D."/>
            <person name="Bloom T."/>
            <person name="Blye J."/>
            <person name="Boguslavskiy L."/>
            <person name="Bonnet C."/>
            <person name="Boukhgalter B."/>
            <person name="Bourzgui I."/>
            <person name="Brown A."/>
            <person name="Cahill P."/>
            <person name="Channer S."/>
            <person name="Cheshatsang Y."/>
            <person name="Chuda L."/>
            <person name="Citroen M."/>
            <person name="Collymore A."/>
            <person name="Cooke P."/>
            <person name="Costello M."/>
            <person name="D'Aco K."/>
            <person name="Daza R."/>
            <person name="De Haan G."/>
            <person name="DeGray S."/>
            <person name="DeMaso C."/>
            <person name="Dhargay N."/>
            <person name="Dooley K."/>
            <person name="Dooley E."/>
            <person name="Doricent M."/>
            <person name="Dorje P."/>
            <person name="Dorjee K."/>
            <person name="Dupes A."/>
            <person name="Elong R."/>
            <person name="Falk J."/>
            <person name="Farina A."/>
            <person name="Faro S."/>
            <person name="Ferguson D."/>
            <person name="Fisher S."/>
            <person name="Foley C.D."/>
            <person name="Franke A."/>
            <person name="Friedrich D."/>
            <person name="Gadbois L."/>
            <person name="Gearin G."/>
            <person name="Gearin C.R."/>
            <person name="Giannoukos G."/>
            <person name="Goode T."/>
            <person name="Graham J."/>
            <person name="Grandbois E."/>
            <person name="Grewal S."/>
            <person name="Gyaltsen K."/>
            <person name="Hafez N."/>
            <person name="Hagos B."/>
            <person name="Hall J."/>
            <person name="Henson C."/>
            <person name="Hollinger A."/>
            <person name="Honan T."/>
            <person name="Huard M.D."/>
            <person name="Hughes L."/>
            <person name="Hurhula B."/>
            <person name="Husby M.E."/>
            <person name="Kamat A."/>
            <person name="Kanga B."/>
            <person name="Kashin S."/>
            <person name="Khazanovich D."/>
            <person name="Kisner P."/>
            <person name="Lance K."/>
            <person name="Lara M."/>
            <person name="Lee W."/>
            <person name="Lennon N."/>
            <person name="Letendre F."/>
            <person name="LeVine R."/>
            <person name="Lipovsky A."/>
            <person name="Liu X."/>
            <person name="Liu J."/>
            <person name="Liu S."/>
            <person name="Lokyitsang T."/>
            <person name="Lokyitsang Y."/>
            <person name="Lubonja R."/>
            <person name="Lui A."/>
            <person name="MacDonald P."/>
            <person name="Magnisalis V."/>
            <person name="Maru K."/>
            <person name="Matthews C."/>
            <person name="McCusker W."/>
            <person name="McDonough S."/>
            <person name="Mehta T."/>
            <person name="Meldrim J."/>
            <person name="Meneus L."/>
            <person name="Mihai O."/>
            <person name="Mihalev A."/>
            <person name="Mihova T."/>
            <person name="Mittelman R."/>
            <person name="Mlenga V."/>
            <person name="Montmayeur A."/>
            <person name="Mulrain L."/>
            <person name="Navidi A."/>
            <person name="Naylor J."/>
            <person name="Negash T."/>
            <person name="Nguyen T."/>
            <person name="Nguyen N."/>
            <person name="Nicol R."/>
            <person name="Norbu C."/>
            <person name="Norbu N."/>
            <person name="Novod N."/>
            <person name="O'Neill B."/>
            <person name="Osman S."/>
            <person name="Markiewicz E."/>
            <person name="Oyono O.L."/>
            <person name="Patti C."/>
            <person name="Phunkhang P."/>
            <person name="Pierre F."/>
            <person name="Priest M."/>
            <person name="Raghuraman S."/>
            <person name="Rege F."/>
            <person name="Reyes R."/>
            <person name="Rise C."/>
            <person name="Rogov P."/>
            <person name="Ross K."/>
            <person name="Ryan E."/>
            <person name="Settipalli S."/>
            <person name="Shea T."/>
            <person name="Sherpa N."/>
            <person name="Shi L."/>
            <person name="Shih D."/>
            <person name="Sparrow T."/>
            <person name="Spaulding J."/>
            <person name="Stalker J."/>
            <person name="Stange-Thomann N."/>
            <person name="Stavropoulos S."/>
            <person name="Stone C."/>
            <person name="Strader C."/>
            <person name="Tesfaye S."/>
            <person name="Thomson T."/>
            <person name="Thoulutsang Y."/>
            <person name="Thoulutsang D."/>
            <person name="Topham K."/>
            <person name="Topping I."/>
            <person name="Tsamla T."/>
            <person name="Vassiliev H."/>
            <person name="Vo A."/>
            <person name="Wangchuk T."/>
            <person name="Wangdi T."/>
            <person name="Weiand M."/>
            <person name="Wilkinson J."/>
            <person name="Wilson A."/>
            <person name="Yadav S."/>
            <person name="Young G."/>
            <person name="Yu Q."/>
            <person name="Zembek L."/>
            <person name="Zhong D."/>
            <person name="Zimmer A."/>
            <person name="Zwirko Z."/>
            <person name="Jaffe D.B."/>
            <person name="Alvarez P."/>
            <person name="Brockman W."/>
            <person name="Butler J."/>
            <person name="Chin C."/>
            <person name="Gnerre S."/>
            <person name="Grabherr M."/>
            <person name="Kleber M."/>
            <person name="Mauceli E."/>
            <person name="MacCallum I."/>
        </authorList>
    </citation>
    <scope>NUCLEOTIDE SEQUENCE [LARGE SCALE GENOMIC DNA]</scope>
    <source>
        <strain evidence="3">white501</strain>
    </source>
</reference>
<evidence type="ECO:0000313" key="3">
    <source>
        <dbReference type="Proteomes" id="UP000000304"/>
    </source>
</evidence>
<feature type="compositionally biased region" description="Polar residues" evidence="1">
    <location>
        <begin position="163"/>
        <end position="177"/>
    </location>
</feature>
<name>B4NU40_DROSI</name>
<gene>
    <name evidence="2" type="primary">Dsim\GD24761</name>
    <name evidence="2" type="ORF">Dsim_GD24761</name>
</gene>
<proteinExistence type="predicted"/>
<dbReference type="Proteomes" id="UP000000304">
    <property type="component" value="Unassembled WGS sequence"/>
</dbReference>
<keyword evidence="3" id="KW-1185">Reference proteome</keyword>
<organism evidence="2 3">
    <name type="scientific">Drosophila simulans</name>
    <name type="common">Fruit fly</name>
    <dbReference type="NCBI Taxonomy" id="7240"/>
    <lineage>
        <taxon>Eukaryota</taxon>
        <taxon>Metazoa</taxon>
        <taxon>Ecdysozoa</taxon>
        <taxon>Arthropoda</taxon>
        <taxon>Hexapoda</taxon>
        <taxon>Insecta</taxon>
        <taxon>Pterygota</taxon>
        <taxon>Neoptera</taxon>
        <taxon>Endopterygota</taxon>
        <taxon>Diptera</taxon>
        <taxon>Brachycera</taxon>
        <taxon>Muscomorpha</taxon>
        <taxon>Ephydroidea</taxon>
        <taxon>Drosophilidae</taxon>
        <taxon>Drosophila</taxon>
        <taxon>Sophophora</taxon>
    </lineage>
</organism>